<sequence>MVYVSNKYLTMSEMKVNAQYILNYLSSNGWTKQAICGMLGNMQSESTINPGLWQNLDEGNTSLGFGLVQWTPASNYINWANSQGLPYKNMDSELKRIIWEVNNNAQWINLRGMTFKEYIKSTKTPRELAMIFLASYERPANPNQPERGDQAEYWYKNLSGGGGGGLQLAQFPMDIINISQGENGSFSHKGTLCIDFVGKTEKYPYYAPCDCTCVWRGDASAYLAWTSDKEVMCADGSVRYITWVNVHESPLPFDVGKKLKKGDLMGHTGIGGNVTGDHWHFNVIDGKEYQGWTKKPDSCLAGTELHIYDVFAVNNVEIINGNGYDWKTSDWQDGDGGDGGDDNDNNKTKDLITLLLSDALHGWKA</sequence>
<evidence type="ECO:0000313" key="4">
    <source>
        <dbReference type="EMBL" id="QQO90051.1"/>
    </source>
</evidence>
<dbReference type="EMBL" id="MW354668">
    <property type="protein sequence ID" value="QQO90051.1"/>
    <property type="molecule type" value="Genomic_DNA"/>
</dbReference>
<keyword evidence="1" id="KW-0929">Antimicrobial</keyword>
<dbReference type="Proteomes" id="UP000595261">
    <property type="component" value="Segment"/>
</dbReference>
<keyword evidence="2" id="KW-0081">Bacteriolytic enzyme</keyword>
<dbReference type="SUPFAM" id="SSF51261">
    <property type="entry name" value="Duplicated hybrid motif"/>
    <property type="match status" value="1"/>
</dbReference>
<dbReference type="InterPro" id="IPR011055">
    <property type="entry name" value="Dup_hybrid_motif"/>
</dbReference>
<name>A0A7T8EP20_9CAUD</name>
<feature type="domain" description="Phage tail lysozyme" evidence="3">
    <location>
        <begin position="17"/>
        <end position="158"/>
    </location>
</feature>
<dbReference type="Gene3D" id="2.70.70.10">
    <property type="entry name" value="Glucose Permease (Domain IIA)"/>
    <property type="match status" value="1"/>
</dbReference>
<dbReference type="GO" id="GO:0003824">
    <property type="term" value="F:catalytic activity"/>
    <property type="evidence" value="ECO:0007669"/>
    <property type="project" value="UniProtKB-KW"/>
</dbReference>
<proteinExistence type="predicted"/>
<protein>
    <submittedName>
        <fullName evidence="4">Morphogenesis protein</fullName>
    </submittedName>
</protein>
<reference evidence="4" key="1">
    <citation type="submission" date="2020-12" db="EMBL/GenBank/DDBJ databases">
        <title>Complete genome sequence of Bacillus phage BSTP4.</title>
        <authorList>
            <person name="Abraha H.B."/>
            <person name="Kim K.-P."/>
        </authorList>
    </citation>
    <scope>NUCLEOTIDE SEQUENCE</scope>
</reference>
<dbReference type="GO" id="GO:0042742">
    <property type="term" value="P:defense response to bacterium"/>
    <property type="evidence" value="ECO:0007669"/>
    <property type="project" value="UniProtKB-KW"/>
</dbReference>
<dbReference type="Gene3D" id="1.10.530.10">
    <property type="match status" value="1"/>
</dbReference>
<dbReference type="InterPro" id="IPR041219">
    <property type="entry name" value="Phage_lysozyme2"/>
</dbReference>
<gene>
    <name evidence="4" type="ORF">BSTP4_021</name>
</gene>
<accession>A0A7T8EP20</accession>
<organism evidence="4">
    <name type="scientific">Bacillus phage BSTP4</name>
    <dbReference type="NCBI Taxonomy" id="2801529"/>
    <lineage>
        <taxon>Viruses</taxon>
        <taxon>Duplodnaviria</taxon>
        <taxon>Heunggongvirae</taxon>
        <taxon>Uroviricota</taxon>
        <taxon>Caudoviricetes</taxon>
        <taxon>Salasmaviridae</taxon>
        <taxon>Picovirinae</taxon>
        <taxon>Salasvirus</taxon>
        <taxon>Salasvirus phi29</taxon>
    </lineage>
</organism>
<dbReference type="GO" id="GO:0031640">
    <property type="term" value="P:killing of cells of another organism"/>
    <property type="evidence" value="ECO:0007669"/>
    <property type="project" value="UniProtKB-KW"/>
</dbReference>
<evidence type="ECO:0000256" key="2">
    <source>
        <dbReference type="ARBA" id="ARBA00022638"/>
    </source>
</evidence>
<dbReference type="CDD" id="cd12797">
    <property type="entry name" value="M23_peptidase"/>
    <property type="match status" value="1"/>
</dbReference>
<evidence type="ECO:0000256" key="1">
    <source>
        <dbReference type="ARBA" id="ARBA00022529"/>
    </source>
</evidence>
<evidence type="ECO:0000259" key="3">
    <source>
        <dbReference type="Pfam" id="PF18013"/>
    </source>
</evidence>
<dbReference type="Pfam" id="PF18013">
    <property type="entry name" value="Phage_lysozyme2"/>
    <property type="match status" value="1"/>
</dbReference>